<dbReference type="AlphaFoldDB" id="A0AAF0AYE7"/>
<dbReference type="CDD" id="cd13214">
    <property type="entry name" value="PH-GRAM_WBP2"/>
    <property type="match status" value="1"/>
</dbReference>
<dbReference type="Proteomes" id="UP001212411">
    <property type="component" value="Chromosome 3"/>
</dbReference>
<evidence type="ECO:0000313" key="2">
    <source>
        <dbReference type="EMBL" id="WBW74945.1"/>
    </source>
</evidence>
<gene>
    <name evidence="2" type="ORF">SOMG_05065</name>
</gene>
<protein>
    <submittedName>
        <fullName evidence="2">WW domain binding protein-2-like protein</fullName>
    </submittedName>
</protein>
<evidence type="ECO:0000256" key="1">
    <source>
        <dbReference type="SAM" id="MobiDB-lite"/>
    </source>
</evidence>
<accession>A0AAF0AYE7</accession>
<sequence length="174" mass="19884">MSINWVTYKEGSLKEPFLLENECIFARYDGIALSLMCNPPSSKSWASTQGCMYLTNQRIIYITEEENNTFSDFQVPIGNFKDTKLNQPFFGANYYSGVATPVKNGGIPSEAEVKLQFNEGGIFHFVECWNRLIQRYQEVDSASRVQHLDLLPPYHRPSSSQDQPPHYDEATNQV</sequence>
<dbReference type="PANTHER" id="PTHR31606:SF1">
    <property type="entry name" value="WW DOMAIN BINDING PROTEIN 2, ISOFORM E"/>
    <property type="match status" value="1"/>
</dbReference>
<keyword evidence="3" id="KW-1185">Reference proteome</keyword>
<reference evidence="2 3" key="1">
    <citation type="journal article" date="2023" name="G3 (Bethesda)">
        <title>A high-quality reference genome for the fission yeast Schizosaccharomyces osmophilus.</title>
        <authorList>
            <person name="Jia G.S."/>
            <person name="Zhang W.C."/>
            <person name="Liang Y."/>
            <person name="Liu X.H."/>
            <person name="Rhind N."/>
            <person name="Pidoux A."/>
            <person name="Brysch-Herzberg M."/>
            <person name="Du L.L."/>
        </authorList>
    </citation>
    <scope>NUCLEOTIDE SEQUENCE [LARGE SCALE GENOMIC DNA]</scope>
    <source>
        <strain evidence="2 3">CBS 15793</strain>
    </source>
</reference>
<dbReference type="EMBL" id="CP115613">
    <property type="protein sequence ID" value="WBW74945.1"/>
    <property type="molecule type" value="Genomic_DNA"/>
</dbReference>
<dbReference type="GeneID" id="80878529"/>
<dbReference type="InterPro" id="IPR044852">
    <property type="entry name" value="WBP2-like"/>
</dbReference>
<dbReference type="SUPFAM" id="SSF50729">
    <property type="entry name" value="PH domain-like"/>
    <property type="match status" value="1"/>
</dbReference>
<dbReference type="GO" id="GO:0003713">
    <property type="term" value="F:transcription coactivator activity"/>
    <property type="evidence" value="ECO:0007669"/>
    <property type="project" value="InterPro"/>
</dbReference>
<evidence type="ECO:0000313" key="3">
    <source>
        <dbReference type="Proteomes" id="UP001212411"/>
    </source>
</evidence>
<dbReference type="PANTHER" id="PTHR31606">
    <property type="entry name" value="WW DOMAIN BINDING PROTEIN 2, ISOFORM E"/>
    <property type="match status" value="1"/>
</dbReference>
<organism evidence="2 3">
    <name type="scientific">Schizosaccharomyces osmophilus</name>
    <dbReference type="NCBI Taxonomy" id="2545709"/>
    <lineage>
        <taxon>Eukaryota</taxon>
        <taxon>Fungi</taxon>
        <taxon>Dikarya</taxon>
        <taxon>Ascomycota</taxon>
        <taxon>Taphrinomycotina</taxon>
        <taxon>Schizosaccharomycetes</taxon>
        <taxon>Schizosaccharomycetales</taxon>
        <taxon>Schizosaccharomycetaceae</taxon>
        <taxon>Schizosaccharomyces</taxon>
    </lineage>
</organism>
<dbReference type="GO" id="GO:0031490">
    <property type="term" value="F:chromatin DNA binding"/>
    <property type="evidence" value="ECO:0007669"/>
    <property type="project" value="TreeGrafter"/>
</dbReference>
<feature type="compositionally biased region" description="Basic and acidic residues" evidence="1">
    <location>
        <begin position="165"/>
        <end position="174"/>
    </location>
</feature>
<name>A0AAF0AYE7_9SCHI</name>
<dbReference type="GO" id="GO:0005634">
    <property type="term" value="C:nucleus"/>
    <property type="evidence" value="ECO:0007669"/>
    <property type="project" value="TreeGrafter"/>
</dbReference>
<feature type="region of interest" description="Disordered" evidence="1">
    <location>
        <begin position="151"/>
        <end position="174"/>
    </location>
</feature>
<dbReference type="KEGG" id="som:SOMG_05065"/>
<proteinExistence type="predicted"/>
<dbReference type="RefSeq" id="XP_056039188.1">
    <property type="nucleotide sequence ID" value="XM_056183840.1"/>
</dbReference>